<evidence type="ECO:0000256" key="1">
    <source>
        <dbReference type="ARBA" id="ARBA00004651"/>
    </source>
</evidence>
<dbReference type="GO" id="GO:0005524">
    <property type="term" value="F:ATP binding"/>
    <property type="evidence" value="ECO:0007669"/>
    <property type="project" value="UniProtKB-KW"/>
</dbReference>
<evidence type="ECO:0000256" key="19">
    <source>
        <dbReference type="ARBA" id="ARBA00044092"/>
    </source>
</evidence>
<keyword evidence="7 25" id="KW-0812">Transmembrane</keyword>
<dbReference type="Proteomes" id="UP000266272">
    <property type="component" value="Unassembled WGS sequence"/>
</dbReference>
<dbReference type="AlphaFoldDB" id="A0A395ND29"/>
<comment type="subcellular location">
    <subcellularLocation>
        <location evidence="1">Cell membrane</location>
        <topology evidence="1">Multi-pass membrane protein</topology>
    </subcellularLocation>
</comment>
<keyword evidence="6" id="KW-0808">Transferase</keyword>
<evidence type="ECO:0000256" key="11">
    <source>
        <dbReference type="ARBA" id="ARBA00022989"/>
    </source>
</evidence>
<organism evidence="27 28">
    <name type="scientific">Trichoderma arundinaceum</name>
    <dbReference type="NCBI Taxonomy" id="490622"/>
    <lineage>
        <taxon>Eukaryota</taxon>
        <taxon>Fungi</taxon>
        <taxon>Dikarya</taxon>
        <taxon>Ascomycota</taxon>
        <taxon>Pezizomycotina</taxon>
        <taxon>Sordariomycetes</taxon>
        <taxon>Hypocreomycetidae</taxon>
        <taxon>Hypocreales</taxon>
        <taxon>Hypocreaceae</taxon>
        <taxon>Trichoderma</taxon>
    </lineage>
</organism>
<feature type="transmembrane region" description="Helical" evidence="25">
    <location>
        <begin position="836"/>
        <end position="862"/>
    </location>
</feature>
<dbReference type="InterPro" id="IPR000608">
    <property type="entry name" value="UBC"/>
</dbReference>
<dbReference type="PANTHER" id="PTHR22914:SF11">
    <property type="entry name" value="CHITIN SYNTHASE B"/>
    <property type="match status" value="1"/>
</dbReference>
<evidence type="ECO:0000256" key="25">
    <source>
        <dbReference type="SAM" id="Phobius"/>
    </source>
</evidence>
<evidence type="ECO:0000256" key="4">
    <source>
        <dbReference type="ARBA" id="ARBA00022475"/>
    </source>
</evidence>
<dbReference type="InterPro" id="IPR016135">
    <property type="entry name" value="UBQ-conjugating_enzyme/RWD"/>
</dbReference>
<feature type="region of interest" description="Disordered" evidence="24">
    <location>
        <begin position="109"/>
        <end position="129"/>
    </location>
</feature>
<keyword evidence="14" id="KW-0961">Cell wall biogenesis/degradation</keyword>
<keyword evidence="28" id="KW-1185">Reference proteome</keyword>
<feature type="transmembrane region" description="Helical" evidence="25">
    <location>
        <begin position="560"/>
        <end position="585"/>
    </location>
</feature>
<feature type="transmembrane region" description="Helical" evidence="25">
    <location>
        <begin position="874"/>
        <end position="895"/>
    </location>
</feature>
<dbReference type="InterPro" id="IPR029044">
    <property type="entry name" value="Nucleotide-diphossugar_trans"/>
</dbReference>
<dbReference type="GO" id="GO:0071555">
    <property type="term" value="P:cell wall organization"/>
    <property type="evidence" value="ECO:0007669"/>
    <property type="project" value="UniProtKB-KW"/>
</dbReference>
<comment type="catalytic activity">
    <reaction evidence="22">
        <text>[(1-&gt;4)-N-acetyl-beta-D-glucosaminyl](n) + UDP-N-acetyl-alpha-D-glucosamine = [(1-&gt;4)-N-acetyl-beta-D-glucosaminyl](n+1) + UDP + H(+)</text>
        <dbReference type="Rhea" id="RHEA:16637"/>
        <dbReference type="Rhea" id="RHEA-COMP:9593"/>
        <dbReference type="Rhea" id="RHEA-COMP:9595"/>
        <dbReference type="ChEBI" id="CHEBI:15378"/>
        <dbReference type="ChEBI" id="CHEBI:17029"/>
        <dbReference type="ChEBI" id="CHEBI:57705"/>
        <dbReference type="ChEBI" id="CHEBI:58223"/>
        <dbReference type="EC" id="2.4.1.16"/>
    </reaction>
    <physiologicalReaction direction="left-to-right" evidence="22">
        <dbReference type="Rhea" id="RHEA:16638"/>
    </physiologicalReaction>
</comment>
<dbReference type="GO" id="GO:0006031">
    <property type="term" value="P:chitin biosynthetic process"/>
    <property type="evidence" value="ECO:0007669"/>
    <property type="project" value="TreeGrafter"/>
</dbReference>
<evidence type="ECO:0000256" key="24">
    <source>
        <dbReference type="SAM" id="MobiDB-lite"/>
    </source>
</evidence>
<feature type="transmembrane region" description="Helical" evidence="25">
    <location>
        <begin position="738"/>
        <end position="755"/>
    </location>
</feature>
<evidence type="ECO:0000256" key="3">
    <source>
        <dbReference type="ARBA" id="ARBA00012543"/>
    </source>
</evidence>
<keyword evidence="11 25" id="KW-1133">Transmembrane helix</keyword>
<comment type="caution">
    <text evidence="27">The sequence shown here is derived from an EMBL/GenBank/DDBJ whole genome shotgun (WGS) entry which is preliminary data.</text>
</comment>
<dbReference type="InterPro" id="IPR023313">
    <property type="entry name" value="UBQ-conjugating_AS"/>
</dbReference>
<dbReference type="STRING" id="490622.A0A395ND29"/>
<evidence type="ECO:0000256" key="14">
    <source>
        <dbReference type="ARBA" id="ARBA00023316"/>
    </source>
</evidence>
<evidence type="ECO:0000256" key="22">
    <source>
        <dbReference type="ARBA" id="ARBA00049510"/>
    </source>
</evidence>
<dbReference type="GO" id="GO:0004100">
    <property type="term" value="F:chitin synthase activity"/>
    <property type="evidence" value="ECO:0007669"/>
    <property type="project" value="UniProtKB-EC"/>
</dbReference>
<evidence type="ECO:0000256" key="6">
    <source>
        <dbReference type="ARBA" id="ARBA00022679"/>
    </source>
</evidence>
<dbReference type="SMART" id="SM00212">
    <property type="entry name" value="UBCc"/>
    <property type="match status" value="1"/>
</dbReference>
<comment type="pathway">
    <text evidence="2">Protein modification; protein neddylation.</text>
</comment>
<dbReference type="InterPro" id="IPR013616">
    <property type="entry name" value="Chitin_synth_N"/>
</dbReference>
<dbReference type="GO" id="GO:0030428">
    <property type="term" value="C:cell septum"/>
    <property type="evidence" value="ECO:0007669"/>
    <property type="project" value="TreeGrafter"/>
</dbReference>
<keyword evidence="10" id="KW-0067">ATP-binding</keyword>
<comment type="similarity">
    <text evidence="15">Belongs to the chitin synthase family. Class III subfamily.</text>
</comment>
<evidence type="ECO:0000256" key="20">
    <source>
        <dbReference type="ARBA" id="ARBA00044279"/>
    </source>
</evidence>
<protein>
    <recommendedName>
        <fullName evidence="19">NEDD8-conjugating enzyme UBC12</fullName>
        <ecNumber evidence="17">2.3.2.34</ecNumber>
        <ecNumber evidence="3">2.4.1.16</ecNumber>
    </recommendedName>
    <alternativeName>
        <fullName evidence="18">NEDD8-conjugating enzyme Ubc12</fullName>
    </alternativeName>
    <alternativeName>
        <fullName evidence="20">RUB1-conjugating enzyme</fullName>
    </alternativeName>
    <alternativeName>
        <fullName evidence="21">Ubiquitin carrier protein 12</fullName>
    </alternativeName>
</protein>
<dbReference type="InterPro" id="IPR004835">
    <property type="entry name" value="Chitin_synth"/>
</dbReference>
<dbReference type="Pfam" id="PF01644">
    <property type="entry name" value="Chitin_synth_1"/>
    <property type="match status" value="1"/>
</dbReference>
<keyword evidence="9" id="KW-0833">Ubl conjugation pathway</keyword>
<dbReference type="Pfam" id="PF08407">
    <property type="entry name" value="Chitin_synth_1N"/>
    <property type="match status" value="1"/>
</dbReference>
<evidence type="ECO:0000256" key="21">
    <source>
        <dbReference type="ARBA" id="ARBA00044315"/>
    </source>
</evidence>
<evidence type="ECO:0000256" key="5">
    <source>
        <dbReference type="ARBA" id="ARBA00022676"/>
    </source>
</evidence>
<dbReference type="FunFam" id="3.10.110.10:FF:000005">
    <property type="entry name" value="NEDD8-conjugating enzyme Ubc12"/>
    <property type="match status" value="1"/>
</dbReference>
<evidence type="ECO:0000256" key="8">
    <source>
        <dbReference type="ARBA" id="ARBA00022741"/>
    </source>
</evidence>
<keyword evidence="4" id="KW-1003">Cell membrane</keyword>
<evidence type="ECO:0000256" key="2">
    <source>
        <dbReference type="ARBA" id="ARBA00005032"/>
    </source>
</evidence>
<evidence type="ECO:0000313" key="28">
    <source>
        <dbReference type="Proteomes" id="UP000266272"/>
    </source>
</evidence>
<proteinExistence type="inferred from homology"/>
<dbReference type="PANTHER" id="PTHR22914">
    <property type="entry name" value="CHITIN SYNTHASE"/>
    <property type="match status" value="1"/>
</dbReference>
<dbReference type="SUPFAM" id="SSF54495">
    <property type="entry name" value="UBC-like"/>
    <property type="match status" value="1"/>
</dbReference>
<dbReference type="PROSITE" id="PS00183">
    <property type="entry name" value="UBC_1"/>
    <property type="match status" value="1"/>
</dbReference>
<comment type="catalytic activity">
    <reaction evidence="16">
        <text>[E1 NEDD8-activating enzyme]-S-[NEDD8 protein]-yl-L-cysteine + [E2 NEDD8-conjugating enzyme]-L-cysteine = [E1 NEDD8-activating enzyme]-L-cysteine + [E2 NEDD8-conjugating enzyme]-S-[NEDD8-protein]-yl-L-cysteine.</text>
        <dbReference type="EC" id="2.3.2.34"/>
    </reaction>
</comment>
<sequence length="1183" mass="132485">MAFNGPGGGQGGGHPLQDLPSGSSYHLPPHEEEEQAGRYLLNEPGSHGYEHDRLGAGTPPDRPVSAYSLTESYAPGASPIGTPGLGSDNGYNQYGQGAGYDFPRPASTVHDNDDDSWVQRQQQPAGGGLKRYNTRKVKLVQGSVLSIDYPVPSAIKNAVQPQYRDVEGGNEEFLKMRYTAATCDPNDFTLKNGYDLRPRMYNRHTELLIAITYYNEDKVLLARTLHGVMQNIRDIVNLKKSTFWNKGGPAWQKIVVCFVFDGIDKADKNTLDVLATIGVYQDGVVKKDVDGKETVAHIFEYTSQLSVTPNQQLIRPSGDNAQNLPPVQFIFCLKQQNTKKINSHRWLFNAFGRILNPEVCILLDAGTKPSPRSLLALWEGFYNDKDLGGACGEIHAMLGKGGKKLLNPLVAVQNFEYKISNILDKPLESSFGYVSVLPGAFSAYRFRAIMGRPLEQYFHGDHTLSKILGKKGIDGMNIFKKNMFLAEDRILCFELVAKAGQKWHLTYIKAAKGETDVPEGAAEFISQRRRWLNGSFAASLYALMHFGRMYKSGHNIIRMFFLHIQLIYNFLNVIFSWFSLASYYLTTTVIMDLVGTPVIASSNSSEHHGWPFGDTATPIVNTLLKYIYLAFVILQFILALGNRPKGSKFTYIASFMVFALIQGYILVLSVYLVVRAFNTPIQDQINFDSGEDFVKSFFFGAGAAGVIIIALITIYGLYFIASFLYLDPWHMFHSFPHYLLLMSTYINILMVYAFNNWHDVSWGTKGSDKAEALPSANVQKGEKNEVVVEEIEKEQEDIDSQFEQTVRRALAPFKGEEEIEKKDVEDGYKSFRTGLVVSWLFTNIVLIIGVTTDSFSQVGFVGSSSTRTANFFKFLLYATAVLSLIRFIGFLWFLGKTGLMCCFARSHLGRQATSTQGDRITPRVRRFLCPFIERHLRTTRALALRSGGSGIFPRSLTHFLSFSLTISHFRTSSSRLTGDSTVKMLNIWSMKKKQKEAENAEGQAAGGKRKKVTAAQLRVQKGITSPAFVLPPYEREDGVQLSLGATMRTDFPDPDNILEFILTIEPDEGMYRGGKFTFDFAINQNFPHEPPKVRCREKIYHPNIDLEGKVCLNILREDWKPVLNLNAVIVGLQFLFLEPNASDPLNKEAADDLRSNREGFKRNVRTAMSGGSVKGTAYDRVLK</sequence>
<accession>A0A395ND29</accession>
<dbReference type="Gene3D" id="3.10.110.10">
    <property type="entry name" value="Ubiquitin Conjugating Enzyme"/>
    <property type="match status" value="1"/>
</dbReference>
<evidence type="ECO:0000256" key="13">
    <source>
        <dbReference type="ARBA" id="ARBA00023180"/>
    </source>
</evidence>
<evidence type="ECO:0000259" key="26">
    <source>
        <dbReference type="PROSITE" id="PS50127"/>
    </source>
</evidence>
<evidence type="ECO:0000256" key="18">
    <source>
        <dbReference type="ARBA" id="ARBA00044084"/>
    </source>
</evidence>
<dbReference type="EMBL" id="PXOA01000625">
    <property type="protein sequence ID" value="RFU73643.1"/>
    <property type="molecule type" value="Genomic_DNA"/>
</dbReference>
<dbReference type="EC" id="2.4.1.16" evidence="3"/>
<dbReference type="GO" id="GO:0061654">
    <property type="term" value="F:NEDD8 conjugating enzyme activity"/>
    <property type="evidence" value="ECO:0007669"/>
    <property type="project" value="UniProtKB-EC"/>
</dbReference>
<dbReference type="PROSITE" id="PS50127">
    <property type="entry name" value="UBC_2"/>
    <property type="match status" value="1"/>
</dbReference>
<feature type="active site" description="Glycyl thioester intermediate" evidence="23">
    <location>
        <position position="1111"/>
    </location>
</feature>
<dbReference type="Pfam" id="PF00179">
    <property type="entry name" value="UQ_con"/>
    <property type="match status" value="1"/>
</dbReference>
<keyword evidence="13" id="KW-0325">Glycoprotein</keyword>
<keyword evidence="12 25" id="KW-0472">Membrane</keyword>
<evidence type="ECO:0000256" key="23">
    <source>
        <dbReference type="PROSITE-ProRule" id="PRU10133"/>
    </source>
</evidence>
<evidence type="ECO:0000256" key="9">
    <source>
        <dbReference type="ARBA" id="ARBA00022786"/>
    </source>
</evidence>
<evidence type="ECO:0000256" key="16">
    <source>
        <dbReference type="ARBA" id="ARBA00043698"/>
    </source>
</evidence>
<name>A0A395ND29_TRIAR</name>
<feature type="domain" description="UBC core" evidence="26">
    <location>
        <begin position="1026"/>
        <end position="1173"/>
    </location>
</feature>
<evidence type="ECO:0000256" key="17">
    <source>
        <dbReference type="ARBA" id="ARBA00044047"/>
    </source>
</evidence>
<keyword evidence="8" id="KW-0547">Nucleotide-binding</keyword>
<reference evidence="27 28" key="1">
    <citation type="journal article" date="2018" name="PLoS Pathog.">
        <title>Evolution of structural diversity of trichothecenes, a family of toxins produced by plant pathogenic and entomopathogenic fungi.</title>
        <authorList>
            <person name="Proctor R.H."/>
            <person name="McCormick S.P."/>
            <person name="Kim H.S."/>
            <person name="Cardoza R.E."/>
            <person name="Stanley A.M."/>
            <person name="Lindo L."/>
            <person name="Kelly A."/>
            <person name="Brown D.W."/>
            <person name="Lee T."/>
            <person name="Vaughan M.M."/>
            <person name="Alexander N.J."/>
            <person name="Busman M."/>
            <person name="Gutierrez S."/>
        </authorList>
    </citation>
    <scope>NUCLEOTIDE SEQUENCE [LARGE SCALE GENOMIC DNA]</scope>
    <source>
        <strain evidence="27 28">IBT 40837</strain>
    </source>
</reference>
<evidence type="ECO:0000256" key="7">
    <source>
        <dbReference type="ARBA" id="ARBA00022692"/>
    </source>
</evidence>
<gene>
    <name evidence="27" type="ORF">TARUN_8646</name>
</gene>
<keyword evidence="5" id="KW-0328">Glycosyltransferase</keyword>
<evidence type="ECO:0000256" key="10">
    <source>
        <dbReference type="ARBA" id="ARBA00022840"/>
    </source>
</evidence>
<evidence type="ECO:0000256" key="15">
    <source>
        <dbReference type="ARBA" id="ARBA00038055"/>
    </source>
</evidence>
<feature type="transmembrane region" description="Helical" evidence="25">
    <location>
        <begin position="652"/>
        <end position="677"/>
    </location>
</feature>
<dbReference type="CDD" id="cd04190">
    <property type="entry name" value="Chitin_synth_C"/>
    <property type="match status" value="1"/>
</dbReference>
<feature type="region of interest" description="Disordered" evidence="24">
    <location>
        <begin position="1"/>
        <end position="65"/>
    </location>
</feature>
<evidence type="ECO:0000256" key="12">
    <source>
        <dbReference type="ARBA" id="ARBA00023136"/>
    </source>
</evidence>
<feature type="transmembrane region" description="Helical" evidence="25">
    <location>
        <begin position="623"/>
        <end position="640"/>
    </location>
</feature>
<dbReference type="OrthoDB" id="26569at2759"/>
<dbReference type="SUPFAM" id="SSF53448">
    <property type="entry name" value="Nucleotide-diphospho-sugar transferases"/>
    <property type="match status" value="1"/>
</dbReference>
<dbReference type="GO" id="GO:0005886">
    <property type="term" value="C:plasma membrane"/>
    <property type="evidence" value="ECO:0007669"/>
    <property type="project" value="UniProtKB-SubCell"/>
</dbReference>
<dbReference type="CDD" id="cd23794">
    <property type="entry name" value="UBCc_UBE2F_UBE2M"/>
    <property type="match status" value="1"/>
</dbReference>
<feature type="compositionally biased region" description="Gly residues" evidence="24">
    <location>
        <begin position="1"/>
        <end position="14"/>
    </location>
</feature>
<feature type="transmembrane region" description="Helical" evidence="25">
    <location>
        <begin position="697"/>
        <end position="726"/>
    </location>
</feature>
<dbReference type="EC" id="2.3.2.34" evidence="17"/>
<evidence type="ECO:0000313" key="27">
    <source>
        <dbReference type="EMBL" id="RFU73643.1"/>
    </source>
</evidence>